<dbReference type="SUPFAM" id="SSF88874">
    <property type="entry name" value="Receptor-binding domain of short tail fibre protein gp12"/>
    <property type="match status" value="1"/>
</dbReference>
<dbReference type="RefSeq" id="WP_129270626.1">
    <property type="nucleotide sequence ID" value="NZ_MZXW01000016.1"/>
</dbReference>
<protein>
    <submittedName>
        <fullName evidence="2">Phage tail protein</fullName>
    </submittedName>
</protein>
<gene>
    <name evidence="2" type="ORF">B5V03_12670</name>
</gene>
<dbReference type="OrthoDB" id="8266301at2"/>
<evidence type="ECO:0000259" key="1">
    <source>
        <dbReference type="Pfam" id="PF07484"/>
    </source>
</evidence>
<dbReference type="Gene3D" id="3.90.1340.10">
    <property type="entry name" value="Phage tail collar domain"/>
    <property type="match status" value="1"/>
</dbReference>
<evidence type="ECO:0000313" key="3">
    <source>
        <dbReference type="Proteomes" id="UP000290819"/>
    </source>
</evidence>
<sequence length="336" mass="34001">MPTGFASWSQIAALNASADSSINWAEGQAPSSVNDSARAMMASLAKWRDDTGGNLSTAGTSTAYTITSNSAFASKALMNAQEISFLAHATNGGNPTLNVDGLGASAIVIDATAAAPPAGTLIAGGVYTATYYIVPDQWRLKNFYQLPFVVPVGGLVPYTAPTPPSSNFILPYGQAISRTTYSTYFSLVGTTYGSGDGSTTFNVPDLRGRFIAGKDDMGGSAASRLTSTYFGTSAAALGAIGGAQNHTLTLGELPTGIASSGTNSISVTSINSNNVQGTLTSSPNTGGVLLQLLTGGTGTVVSTGSNSIGVTSNNTSGSAHATVPPALVLNYLLRII</sequence>
<accession>A0A4Q1VB42</accession>
<dbReference type="InterPro" id="IPR037053">
    <property type="entry name" value="Phage_tail_collar_dom_sf"/>
</dbReference>
<reference evidence="2 3" key="1">
    <citation type="submission" date="2017-03" db="EMBL/GenBank/DDBJ databases">
        <authorList>
            <person name="Safronova V.I."/>
            <person name="Sazanova A.L."/>
            <person name="Chirak E.R."/>
        </authorList>
    </citation>
    <scope>NUCLEOTIDE SEQUENCE [LARGE SCALE GENOMIC DNA]</scope>
    <source>
        <strain evidence="2 3">Opo-243</strain>
    </source>
</reference>
<keyword evidence="3" id="KW-1185">Reference proteome</keyword>
<dbReference type="InterPro" id="IPR011083">
    <property type="entry name" value="Phage_tail_collar_dom"/>
</dbReference>
<dbReference type="AlphaFoldDB" id="A0A4Q1VB42"/>
<comment type="caution">
    <text evidence="2">The sequence shown here is derived from an EMBL/GenBank/DDBJ whole genome shotgun (WGS) entry which is preliminary data.</text>
</comment>
<dbReference type="Pfam" id="PF07484">
    <property type="entry name" value="Collar"/>
    <property type="match status" value="1"/>
</dbReference>
<organism evidence="2 3">
    <name type="scientific">Bradyrhizobium betae</name>
    <dbReference type="NCBI Taxonomy" id="244734"/>
    <lineage>
        <taxon>Bacteria</taxon>
        <taxon>Pseudomonadati</taxon>
        <taxon>Pseudomonadota</taxon>
        <taxon>Alphaproteobacteria</taxon>
        <taxon>Hyphomicrobiales</taxon>
        <taxon>Nitrobacteraceae</taxon>
        <taxon>Bradyrhizobium</taxon>
    </lineage>
</organism>
<evidence type="ECO:0000313" key="2">
    <source>
        <dbReference type="EMBL" id="RXT48752.1"/>
    </source>
</evidence>
<dbReference type="EMBL" id="MZXW01000016">
    <property type="protein sequence ID" value="RXT48752.1"/>
    <property type="molecule type" value="Genomic_DNA"/>
</dbReference>
<proteinExistence type="predicted"/>
<dbReference type="Proteomes" id="UP000290819">
    <property type="component" value="Unassembled WGS sequence"/>
</dbReference>
<feature type="domain" description="Phage tail collar" evidence="1">
    <location>
        <begin position="154"/>
        <end position="211"/>
    </location>
</feature>
<name>A0A4Q1VB42_9BRAD</name>